<accession>A0A9P8QH85</accession>
<dbReference type="AlphaFoldDB" id="A0A9P8QH85"/>
<proteinExistence type="predicted"/>
<evidence type="ECO:0000313" key="3">
    <source>
        <dbReference type="Proteomes" id="UP000827724"/>
    </source>
</evidence>
<dbReference type="Proteomes" id="UP000827724">
    <property type="component" value="Unassembled WGS sequence"/>
</dbReference>
<dbReference type="OrthoDB" id="5273928at2759"/>
<reference evidence="2" key="1">
    <citation type="submission" date="2021-08" db="EMBL/GenBank/DDBJ databases">
        <title>Chromosome-Level Trichoderma cornu-damae using Hi-C Data.</title>
        <authorList>
            <person name="Kim C.S."/>
        </authorList>
    </citation>
    <scope>NUCLEOTIDE SEQUENCE</scope>
    <source>
        <strain evidence="2">KA19-0412C</strain>
    </source>
</reference>
<sequence length="480" mass="54295">MNNYDPSTGQVFREWTIQRRLSAKSDHDWSRRRPYPLFTPRGARGPRSLMDMAIDVIANNIGDVSEELLGSIPTQLVWRIWRFLEARGVCFHAWKLFSAILLREDDEKSLGLYRFRQHICRPSEELKCYTQPLTSLTTDFITHLVLSGGCQFSTHELLCLTDIKNLGILELIQPADELRGVFPQVSDRLVRGWTEKENPFPLLRILRIWGDQSITQNSLRWASKFPSLALFDVMGAREDWDSRYEHAAEAGWEVTDISGGHQNSLLRNLMLLVPDEHVNKTRDSVRSVDADLVTLCSDSRCAIKFVPNREAPPLLAYLTDTGKVYMPSWDPDAASRQAGACHGIAFEAWAFWLYSFLGQLSNDMDVASRGLSVDQQAVAGPFVLPSRPMACLFLGHSGRGGITSKPSYVSRGLFATRRYIFTRPMNAGRYTTEAPHGQGEEGQEQEARVRPASMASIRSDSSLKTRKRKQLHEMLQSLSS</sequence>
<keyword evidence="3" id="KW-1185">Reference proteome</keyword>
<dbReference type="EMBL" id="JAIWOZ010000004">
    <property type="protein sequence ID" value="KAH6606221.1"/>
    <property type="molecule type" value="Genomic_DNA"/>
</dbReference>
<feature type="region of interest" description="Disordered" evidence="1">
    <location>
        <begin position="430"/>
        <end position="480"/>
    </location>
</feature>
<organism evidence="2 3">
    <name type="scientific">Trichoderma cornu-damae</name>
    <dbReference type="NCBI Taxonomy" id="654480"/>
    <lineage>
        <taxon>Eukaryota</taxon>
        <taxon>Fungi</taxon>
        <taxon>Dikarya</taxon>
        <taxon>Ascomycota</taxon>
        <taxon>Pezizomycotina</taxon>
        <taxon>Sordariomycetes</taxon>
        <taxon>Hypocreomycetidae</taxon>
        <taxon>Hypocreales</taxon>
        <taxon>Hypocreaceae</taxon>
        <taxon>Trichoderma</taxon>
    </lineage>
</organism>
<evidence type="ECO:0000256" key="1">
    <source>
        <dbReference type="SAM" id="MobiDB-lite"/>
    </source>
</evidence>
<protein>
    <submittedName>
        <fullName evidence="2">Uncharacterized protein</fullName>
    </submittedName>
</protein>
<comment type="caution">
    <text evidence="2">The sequence shown here is derived from an EMBL/GenBank/DDBJ whole genome shotgun (WGS) entry which is preliminary data.</text>
</comment>
<name>A0A9P8QH85_9HYPO</name>
<evidence type="ECO:0000313" key="2">
    <source>
        <dbReference type="EMBL" id="KAH6606221.1"/>
    </source>
</evidence>
<gene>
    <name evidence="2" type="ORF">Trco_005374</name>
</gene>